<organism evidence="3 4">
    <name type="scientific">Paenibacillus profundus</name>
    <dbReference type="NCBI Taxonomy" id="1173085"/>
    <lineage>
        <taxon>Bacteria</taxon>
        <taxon>Bacillati</taxon>
        <taxon>Bacillota</taxon>
        <taxon>Bacilli</taxon>
        <taxon>Bacillales</taxon>
        <taxon>Paenibacillaceae</taxon>
        <taxon>Paenibacillus</taxon>
    </lineage>
</organism>
<protein>
    <submittedName>
        <fullName evidence="3">Uncharacterized protein</fullName>
    </submittedName>
</protein>
<reference evidence="3 4" key="1">
    <citation type="submission" date="2021-11" db="EMBL/GenBank/DDBJ databases">
        <title>Draft genome sequence of Paenibacillus profundus YoMME, a new Gram-positive bacteria with exoelectrogenic properties.</title>
        <authorList>
            <person name="Hubenova Y."/>
            <person name="Hubenova E."/>
            <person name="Manasiev Y."/>
            <person name="Peykov S."/>
            <person name="Mitov M."/>
        </authorList>
    </citation>
    <scope>NUCLEOTIDE SEQUENCE [LARGE SCALE GENOMIC DNA]</scope>
    <source>
        <strain evidence="3 4">YoMME</strain>
    </source>
</reference>
<dbReference type="EMBL" id="JAJNBZ010000042">
    <property type="protein sequence ID" value="MCE5173146.1"/>
    <property type="molecule type" value="Genomic_DNA"/>
</dbReference>
<evidence type="ECO:0000313" key="4">
    <source>
        <dbReference type="Proteomes" id="UP001199916"/>
    </source>
</evidence>
<sequence>MRSIFRNWLKVALIACFILGTNHSIYAAEVRYDYNQNGQLYRTEGGKEAYDLNYDSNGNMVGKRKGYSQLQDSTINNVQNAVFAHGDQQLGTHWLKVTEGTANAHYARMQAGSNYYQKITASNMSRDAIAGVKQEIPISVLPHQVLQMKAAVEAKNLTNATIQLLASYRTDKGYTKPRIVRSYSSNTNGFITLSGTGAIVPEHATQAMIYIVIRAEGDQAAGELNIRGVYAMVGHNDNHLINGDFQTVGTGEEPVLWERAMDQVRQAHIQLQRNNRNQYVKVSGSGIGKDGFLGVTQKFETKSVSYHVSAAVKIEQLNGAAAEIAVDFYKKDGTWIERQVVRQHPYLTAGKFITVSDTIRAPLKADYAALMVGIKGLSNEAAGTIYVDNVQFRLGTFKGILSNFLFDYRSEDDPTVNGWEIIASDSKKVQADLKYMDGKTLHVITAKDLSGWEAAGISQELSVNNITKYHLRVGASVRQLKGAIFMVSVQFYDRNGAPIRFIGFKEPTYDSVTGDEYVTKSTTSYTVPKDAVTARVNAVIRSESLSGEGKVLINFIHFMPSGPPPDDPISVPTPPKPPATS</sequence>
<name>A0ABS8YMU8_9BACL</name>
<gene>
    <name evidence="3" type="ORF">LQV63_28185</name>
</gene>
<dbReference type="Proteomes" id="UP001199916">
    <property type="component" value="Unassembled WGS sequence"/>
</dbReference>
<evidence type="ECO:0000256" key="2">
    <source>
        <dbReference type="SAM" id="SignalP"/>
    </source>
</evidence>
<dbReference type="RefSeq" id="WP_233699153.1">
    <property type="nucleotide sequence ID" value="NZ_JAJNBZ010000042.1"/>
</dbReference>
<feature type="region of interest" description="Disordered" evidence="1">
    <location>
        <begin position="562"/>
        <end position="581"/>
    </location>
</feature>
<proteinExistence type="predicted"/>
<keyword evidence="4" id="KW-1185">Reference proteome</keyword>
<evidence type="ECO:0000313" key="3">
    <source>
        <dbReference type="EMBL" id="MCE5173146.1"/>
    </source>
</evidence>
<accession>A0ABS8YMU8</accession>
<feature type="chain" id="PRO_5047370636" evidence="2">
    <location>
        <begin position="28"/>
        <end position="581"/>
    </location>
</feature>
<evidence type="ECO:0000256" key="1">
    <source>
        <dbReference type="SAM" id="MobiDB-lite"/>
    </source>
</evidence>
<comment type="caution">
    <text evidence="3">The sequence shown here is derived from an EMBL/GenBank/DDBJ whole genome shotgun (WGS) entry which is preliminary data.</text>
</comment>
<feature type="signal peptide" evidence="2">
    <location>
        <begin position="1"/>
        <end position="27"/>
    </location>
</feature>
<keyword evidence="2" id="KW-0732">Signal</keyword>
<dbReference type="Gene3D" id="2.60.120.260">
    <property type="entry name" value="Galactose-binding domain-like"/>
    <property type="match status" value="2"/>
</dbReference>